<dbReference type="PANTHER" id="PTHR31170:SF9">
    <property type="entry name" value="PROTEIN, PUTATIVE (DUF247)-RELATED"/>
    <property type="match status" value="1"/>
</dbReference>
<dbReference type="RefSeq" id="XP_021819706.1">
    <property type="nucleotide sequence ID" value="XM_021964014.1"/>
</dbReference>
<dbReference type="GeneID" id="110761532"/>
<dbReference type="InterPro" id="IPR004158">
    <property type="entry name" value="DUF247_pln"/>
</dbReference>
<dbReference type="Pfam" id="PF03140">
    <property type="entry name" value="DUF247"/>
    <property type="match status" value="1"/>
</dbReference>
<sequence length="534" mass="62124">MEETKELRNEKRSTKETVECSSKPNRKFVARPMPPKRSQIKRQIFDQILRAGTTSQEEKGKKTKVGLGLHCCCLNSWMVESQPDEPQQPDKWCIYRVPKKLRKANEAAYTPQLLSIGPLHHGNPEFKDMETYKKMYYENFCERRTKKSENELKDFIRERKQDILHCYAGTTELRVDVILVDACFIIQLFLLNFEDNKNDYILRSEWLRKAVEHELILFENQLPYSLLEELYKFAMTAASPSSHPVKESQEQNVEGNESSRDNQQYNSCSTGPRDHTNSVDQSDEPEPRFLTLTWEFFKDYSRGKSNRKEVKPKHFTDLVRYFLCPEFPGEINFPVDDGVPVVPEKSKYDVRKLTAAGVKFRPLPPGTVQYVIEKDRDEAHKYLPCFRNMKLKLTQFCVKYETECLIRNVMALEQILYPHEPYICSYFLLMDQLVDTVEDVDLLVEKQIIVNLLGSNKAVIKLVNSLCEQIKEDKSFYSGLCKDLNTHYEISKVNRSVAILKQVYFKDLWTSSSTVLGVVVLLFSVVGTIKSLMS</sequence>
<dbReference type="RefSeq" id="XP_021819709.1">
    <property type="nucleotide sequence ID" value="XM_021964017.1"/>
</dbReference>
<dbReference type="PANTHER" id="PTHR31170">
    <property type="entry name" value="BNAC04G53230D PROTEIN"/>
    <property type="match status" value="1"/>
</dbReference>
<evidence type="ECO:0000313" key="6">
    <source>
        <dbReference type="RefSeq" id="XP_021819709.1"/>
    </source>
</evidence>
<evidence type="ECO:0000313" key="3">
    <source>
        <dbReference type="Proteomes" id="UP000515124"/>
    </source>
</evidence>
<dbReference type="KEGG" id="pavi:110761532"/>
<feature type="region of interest" description="Disordered" evidence="1">
    <location>
        <begin position="1"/>
        <end position="37"/>
    </location>
</feature>
<proteinExistence type="predicted"/>
<organism evidence="3 6">
    <name type="scientific">Prunus avium</name>
    <name type="common">Cherry</name>
    <name type="synonym">Cerasus avium</name>
    <dbReference type="NCBI Taxonomy" id="42229"/>
    <lineage>
        <taxon>Eukaryota</taxon>
        <taxon>Viridiplantae</taxon>
        <taxon>Streptophyta</taxon>
        <taxon>Embryophyta</taxon>
        <taxon>Tracheophyta</taxon>
        <taxon>Spermatophyta</taxon>
        <taxon>Magnoliopsida</taxon>
        <taxon>eudicotyledons</taxon>
        <taxon>Gunneridae</taxon>
        <taxon>Pentapetalae</taxon>
        <taxon>rosids</taxon>
        <taxon>fabids</taxon>
        <taxon>Rosales</taxon>
        <taxon>Rosaceae</taxon>
        <taxon>Amygdaloideae</taxon>
        <taxon>Amygdaleae</taxon>
        <taxon>Prunus</taxon>
    </lineage>
</organism>
<evidence type="ECO:0000256" key="1">
    <source>
        <dbReference type="SAM" id="MobiDB-lite"/>
    </source>
</evidence>
<feature type="transmembrane region" description="Helical" evidence="2">
    <location>
        <begin position="508"/>
        <end position="529"/>
    </location>
</feature>
<feature type="compositionally biased region" description="Polar residues" evidence="1">
    <location>
        <begin position="250"/>
        <end position="270"/>
    </location>
</feature>
<keyword evidence="2" id="KW-0472">Membrane</keyword>
<keyword evidence="2" id="KW-0812">Transmembrane</keyword>
<dbReference type="Proteomes" id="UP000515124">
    <property type="component" value="Unplaced"/>
</dbReference>
<feature type="compositionally biased region" description="Basic and acidic residues" evidence="1">
    <location>
        <begin position="1"/>
        <end position="18"/>
    </location>
</feature>
<dbReference type="RefSeq" id="XP_021819708.1">
    <property type="nucleotide sequence ID" value="XM_021964016.1"/>
</dbReference>
<evidence type="ECO:0000313" key="5">
    <source>
        <dbReference type="RefSeq" id="XP_021819708.1"/>
    </source>
</evidence>
<dbReference type="AlphaFoldDB" id="A0A6P5STX9"/>
<gene>
    <name evidence="4 5 6" type="primary">LOC110761532</name>
</gene>
<evidence type="ECO:0000256" key="2">
    <source>
        <dbReference type="SAM" id="Phobius"/>
    </source>
</evidence>
<evidence type="ECO:0000313" key="4">
    <source>
        <dbReference type="RefSeq" id="XP_021819706.1"/>
    </source>
</evidence>
<keyword evidence="3" id="KW-1185">Reference proteome</keyword>
<reference evidence="4 5" key="1">
    <citation type="submission" date="2025-04" db="UniProtKB">
        <authorList>
            <consortium name="RefSeq"/>
        </authorList>
    </citation>
    <scope>IDENTIFICATION</scope>
</reference>
<feature type="region of interest" description="Disordered" evidence="1">
    <location>
        <begin position="241"/>
        <end position="284"/>
    </location>
</feature>
<name>A0A6P5STX9_PRUAV</name>
<protein>
    <submittedName>
        <fullName evidence="4 5">UPF0481 protein At3g47200-like isoform X1</fullName>
    </submittedName>
</protein>
<keyword evidence="2" id="KW-1133">Transmembrane helix</keyword>
<accession>A0A6P5STX9</accession>